<evidence type="ECO:0000313" key="2">
    <source>
        <dbReference type="Proteomes" id="UP001595616"/>
    </source>
</evidence>
<sequence length="555" mass="65101">MLNDGTEQNKIIHCATIERKMVIKTNSILIYDAHKREMMVALNPRAKENLNNQNGNDSSMNGYLSHASRRHIERTLAVWLTAIELKNILSLQKKEVNAEKVFPTFVTLTLPSTQMHGDNQIKAKILNPFIKWITENSKDVYTKGSKKGKQKGFGVKCFFWRAEPQKNTRIHFHIIADKYVPWERIREEWNRCCEILGYVSRYSKVQKARFKNGFEINQNQLKEDKFNIILISQEHLKKSKYLSKEIRNLMEKYKGYNFSFNEKLNMKEVEKVLIEKQKVTYQKAYDTGFTNPPSTEIRAIQNLKSLTAYVIKYIAKKPTEMDLEPNQRVVYNEIEKKDMLQTFEIIKDPDTNEKKEVIIDEVKYVPKFEERKISGRIWGCSDNLKGFKITDDLIIEEDEIGRKFLTGKKIKVMKDGIEIETEEKHQKIPITEMRFFTKTVSKREVMADNSHHFPKYHVSDEFEVNEAVKSFIEKMITTIGQTAIDEITSKAGKGFENINGLIIPIIPEKMGYKSKNKEKKVSVRIDQVLKDYGIDQYESYILYYEHVFKSVYQNK</sequence>
<dbReference type="Proteomes" id="UP001595616">
    <property type="component" value="Unassembled WGS sequence"/>
</dbReference>
<comment type="caution">
    <text evidence="1">The sequence shown here is derived from an EMBL/GenBank/DDBJ whole genome shotgun (WGS) entry which is preliminary data.</text>
</comment>
<gene>
    <name evidence="1" type="ORF">ACFOOI_03710</name>
</gene>
<dbReference type="RefSeq" id="WP_379835207.1">
    <property type="nucleotide sequence ID" value="NZ_JBHRYQ010000001.1"/>
</dbReference>
<keyword evidence="2" id="KW-1185">Reference proteome</keyword>
<accession>A0ABV7YUL4</accession>
<proteinExistence type="predicted"/>
<dbReference type="EMBL" id="JBHRYQ010000001">
    <property type="protein sequence ID" value="MFC3809751.1"/>
    <property type="molecule type" value="Genomic_DNA"/>
</dbReference>
<organism evidence="1 2">
    <name type="scientific">Lacihabitans lacunae</name>
    <dbReference type="NCBI Taxonomy" id="1028214"/>
    <lineage>
        <taxon>Bacteria</taxon>
        <taxon>Pseudomonadati</taxon>
        <taxon>Bacteroidota</taxon>
        <taxon>Cytophagia</taxon>
        <taxon>Cytophagales</taxon>
        <taxon>Leadbetterellaceae</taxon>
        <taxon>Lacihabitans</taxon>
    </lineage>
</organism>
<evidence type="ECO:0008006" key="3">
    <source>
        <dbReference type="Google" id="ProtNLM"/>
    </source>
</evidence>
<reference evidence="2" key="1">
    <citation type="journal article" date="2019" name="Int. J. Syst. Evol. Microbiol.">
        <title>The Global Catalogue of Microorganisms (GCM) 10K type strain sequencing project: providing services to taxonomists for standard genome sequencing and annotation.</title>
        <authorList>
            <consortium name="The Broad Institute Genomics Platform"/>
            <consortium name="The Broad Institute Genome Sequencing Center for Infectious Disease"/>
            <person name="Wu L."/>
            <person name="Ma J."/>
        </authorList>
    </citation>
    <scope>NUCLEOTIDE SEQUENCE [LARGE SCALE GENOMIC DNA]</scope>
    <source>
        <strain evidence="2">CECT 7956</strain>
    </source>
</reference>
<name>A0ABV7YUL4_9BACT</name>
<protein>
    <recommendedName>
        <fullName evidence="3">Replication endonuclease</fullName>
    </recommendedName>
</protein>
<evidence type="ECO:0000313" key="1">
    <source>
        <dbReference type="EMBL" id="MFC3809751.1"/>
    </source>
</evidence>